<accession>A0ABR2A5I6</accession>
<protein>
    <submittedName>
        <fullName evidence="2">Uncharacterized protein</fullName>
    </submittedName>
</protein>
<feature type="compositionally biased region" description="Basic and acidic residues" evidence="1">
    <location>
        <begin position="1"/>
        <end position="10"/>
    </location>
</feature>
<sequence length="161" mass="17814">MREKEEKRDFTPFGAEPGDPDPDPDPDPTQTRPDAELIQQREAAGLVSISAQMHGFRLAYDSKPVEDMIEASAKVHFFGFHMDGLKVNNNEKSSTSSATDNVHKQPFIIGVAGGAAFGKTTVCDMIIEQFHDHHVVLVYQVNIPSSKCSFVKDYSNKESSE</sequence>
<feature type="region of interest" description="Disordered" evidence="1">
    <location>
        <begin position="1"/>
        <end position="34"/>
    </location>
</feature>
<dbReference type="Proteomes" id="UP001396334">
    <property type="component" value="Unassembled WGS sequence"/>
</dbReference>
<evidence type="ECO:0000256" key="1">
    <source>
        <dbReference type="SAM" id="MobiDB-lite"/>
    </source>
</evidence>
<proteinExistence type="predicted"/>
<reference evidence="2 3" key="1">
    <citation type="journal article" date="2024" name="G3 (Bethesda)">
        <title>Genome assembly of Hibiscus sabdariffa L. provides insights into metabolisms of medicinal natural products.</title>
        <authorList>
            <person name="Kim T."/>
        </authorList>
    </citation>
    <scope>NUCLEOTIDE SEQUENCE [LARGE SCALE GENOMIC DNA]</scope>
    <source>
        <strain evidence="2">TK-2024</strain>
        <tissue evidence="2">Old leaves</tissue>
    </source>
</reference>
<comment type="caution">
    <text evidence="2">The sequence shown here is derived from an EMBL/GenBank/DDBJ whole genome shotgun (WGS) entry which is preliminary data.</text>
</comment>
<dbReference type="EMBL" id="JBBPBN010000355">
    <property type="protein sequence ID" value="KAK8488313.1"/>
    <property type="molecule type" value="Genomic_DNA"/>
</dbReference>
<organism evidence="2 3">
    <name type="scientific">Hibiscus sabdariffa</name>
    <name type="common">roselle</name>
    <dbReference type="NCBI Taxonomy" id="183260"/>
    <lineage>
        <taxon>Eukaryota</taxon>
        <taxon>Viridiplantae</taxon>
        <taxon>Streptophyta</taxon>
        <taxon>Embryophyta</taxon>
        <taxon>Tracheophyta</taxon>
        <taxon>Spermatophyta</taxon>
        <taxon>Magnoliopsida</taxon>
        <taxon>eudicotyledons</taxon>
        <taxon>Gunneridae</taxon>
        <taxon>Pentapetalae</taxon>
        <taxon>rosids</taxon>
        <taxon>malvids</taxon>
        <taxon>Malvales</taxon>
        <taxon>Malvaceae</taxon>
        <taxon>Malvoideae</taxon>
        <taxon>Hibiscus</taxon>
    </lineage>
</organism>
<dbReference type="SUPFAM" id="SSF52540">
    <property type="entry name" value="P-loop containing nucleoside triphosphate hydrolases"/>
    <property type="match status" value="1"/>
</dbReference>
<dbReference type="Gene3D" id="3.40.50.300">
    <property type="entry name" value="P-loop containing nucleotide triphosphate hydrolases"/>
    <property type="match status" value="1"/>
</dbReference>
<evidence type="ECO:0000313" key="2">
    <source>
        <dbReference type="EMBL" id="KAK8488313.1"/>
    </source>
</evidence>
<gene>
    <name evidence="2" type="ORF">V6N11_068440</name>
</gene>
<evidence type="ECO:0000313" key="3">
    <source>
        <dbReference type="Proteomes" id="UP001396334"/>
    </source>
</evidence>
<name>A0ABR2A5I6_9ROSI</name>
<dbReference type="InterPro" id="IPR027417">
    <property type="entry name" value="P-loop_NTPase"/>
</dbReference>
<keyword evidence="3" id="KW-1185">Reference proteome</keyword>